<feature type="transmembrane region" description="Helical" evidence="2">
    <location>
        <begin position="92"/>
        <end position="113"/>
    </location>
</feature>
<name>A0AA41FXP3_9EURY</name>
<dbReference type="EMBL" id="JAHQXE010000001">
    <property type="protein sequence ID" value="MBV0900495.1"/>
    <property type="molecule type" value="Genomic_DNA"/>
</dbReference>
<gene>
    <name evidence="3" type="ORF">KTS37_01730</name>
</gene>
<feature type="transmembrane region" description="Helical" evidence="2">
    <location>
        <begin position="125"/>
        <end position="144"/>
    </location>
</feature>
<evidence type="ECO:0000256" key="1">
    <source>
        <dbReference type="SAM" id="MobiDB-lite"/>
    </source>
</evidence>
<feature type="transmembrane region" description="Helical" evidence="2">
    <location>
        <begin position="165"/>
        <end position="185"/>
    </location>
</feature>
<keyword evidence="4" id="KW-1185">Reference proteome</keyword>
<evidence type="ECO:0000313" key="3">
    <source>
        <dbReference type="EMBL" id="MBV0900495.1"/>
    </source>
</evidence>
<keyword evidence="2" id="KW-1133">Transmembrane helix</keyword>
<dbReference type="Proteomes" id="UP001166304">
    <property type="component" value="Unassembled WGS sequence"/>
</dbReference>
<protein>
    <submittedName>
        <fullName evidence="3">HPP family protein</fullName>
    </submittedName>
</protein>
<evidence type="ECO:0000256" key="2">
    <source>
        <dbReference type="SAM" id="Phobius"/>
    </source>
</evidence>
<evidence type="ECO:0000313" key="4">
    <source>
        <dbReference type="Proteomes" id="UP001166304"/>
    </source>
</evidence>
<proteinExistence type="predicted"/>
<dbReference type="AlphaFoldDB" id="A0AA41FXP3"/>
<feature type="region of interest" description="Disordered" evidence="1">
    <location>
        <begin position="264"/>
        <end position="296"/>
    </location>
</feature>
<dbReference type="RefSeq" id="WP_162412211.1">
    <property type="nucleotide sequence ID" value="NZ_JAHQXE010000001.1"/>
</dbReference>
<organism evidence="3 4">
    <name type="scientific">Haloarcula salina</name>
    <dbReference type="NCBI Taxonomy" id="1429914"/>
    <lineage>
        <taxon>Archaea</taxon>
        <taxon>Methanobacteriati</taxon>
        <taxon>Methanobacteriota</taxon>
        <taxon>Stenosarchaea group</taxon>
        <taxon>Halobacteria</taxon>
        <taxon>Halobacteriales</taxon>
        <taxon>Haloarculaceae</taxon>
        <taxon>Haloarcula</taxon>
    </lineage>
</organism>
<feature type="transmembrane region" description="Helical" evidence="2">
    <location>
        <begin position="37"/>
        <end position="57"/>
    </location>
</feature>
<keyword evidence="2" id="KW-0472">Membrane</keyword>
<sequence>MLDRLRDRIRAAVARARRVERREVRDFRRWAEVTDNLVHLSMLVVVPLAIALVTALANAVPRLTFLLFPPLAAGTYTLFVDPTGKYSEPGRFVAGLTIGAVCGLVALAVSNAVLPASSGQFQASALGAGLAVFATGVVTWPLDIEEPSSYSTALLALLVGPNQRAAFVGSIFLASALVAGIFVVWRDQFYERRASYLYESMTGDDHVLIPMRGESAGRTAMLGARLAAAHEAGKVVLLDMVPDDDAAATEEALLRDTISVDIFSEGGRDGSPTGGDPPVADQRLVGDGGDPADAATDHARTDLDAQVNWLETHADRIETRTGVPCQVVVATDDGSPAATTLRTAEETNCDLIAAPYETQRGALSPYLKRLLQSESDVVVHRSRGDRTRWKRVLVPVRSVSDVSHNMIDFACRLAGKSGRIAVATCIGPRGDRRRAEELLADLIEPFEGSFETRVPRTDILSFLSETGPQYDLVVIGASRDRSAASRFVSPPTFERLEDVDTDVAIVDRGRT</sequence>
<keyword evidence="2" id="KW-0812">Transmembrane</keyword>
<dbReference type="Gene3D" id="3.40.50.12370">
    <property type="match status" value="1"/>
</dbReference>
<comment type="caution">
    <text evidence="3">The sequence shown here is derived from an EMBL/GenBank/DDBJ whole genome shotgun (WGS) entry which is preliminary data.</text>
</comment>
<reference evidence="3" key="1">
    <citation type="submission" date="2021-06" db="EMBL/GenBank/DDBJ databases">
        <title>New haloarchaea isolates fom saline soil.</title>
        <authorList>
            <person name="Duran-Viseras A."/>
            <person name="Sanchez-Porro C.S."/>
            <person name="Ventosa A."/>
        </authorList>
    </citation>
    <scope>NUCLEOTIDE SEQUENCE</scope>
    <source>
        <strain evidence="3">JCM 18369</strain>
    </source>
</reference>
<accession>A0AA41FXP3</accession>
<dbReference type="SUPFAM" id="SSF52402">
    <property type="entry name" value="Adenine nucleotide alpha hydrolases-like"/>
    <property type="match status" value="1"/>
</dbReference>